<name>A0A8J5XKI0_DIALT</name>
<accession>A0A8J5XKI0</accession>
<dbReference type="OrthoDB" id="10559689at2759"/>
<organism evidence="2 3">
    <name type="scientific">Diacronema lutheri</name>
    <name type="common">Unicellular marine alga</name>
    <name type="synonym">Monochrysis lutheri</name>
    <dbReference type="NCBI Taxonomy" id="2081491"/>
    <lineage>
        <taxon>Eukaryota</taxon>
        <taxon>Haptista</taxon>
        <taxon>Haptophyta</taxon>
        <taxon>Pavlovophyceae</taxon>
        <taxon>Pavlovales</taxon>
        <taxon>Pavlovaceae</taxon>
        <taxon>Diacronema</taxon>
    </lineage>
</organism>
<gene>
    <name evidence="2" type="ORF">KFE25_009417</name>
</gene>
<feature type="region of interest" description="Disordered" evidence="1">
    <location>
        <begin position="186"/>
        <end position="205"/>
    </location>
</feature>
<evidence type="ECO:0000313" key="2">
    <source>
        <dbReference type="EMBL" id="KAG8470996.1"/>
    </source>
</evidence>
<dbReference type="Proteomes" id="UP000751190">
    <property type="component" value="Unassembled WGS sequence"/>
</dbReference>
<evidence type="ECO:0000256" key="1">
    <source>
        <dbReference type="SAM" id="MobiDB-lite"/>
    </source>
</evidence>
<dbReference type="EMBL" id="JAGTXO010000001">
    <property type="protein sequence ID" value="KAG8470996.1"/>
    <property type="molecule type" value="Genomic_DNA"/>
</dbReference>
<evidence type="ECO:0000313" key="3">
    <source>
        <dbReference type="Proteomes" id="UP000751190"/>
    </source>
</evidence>
<protein>
    <submittedName>
        <fullName evidence="2">Uncharacterized protein</fullName>
    </submittedName>
</protein>
<proteinExistence type="predicted"/>
<keyword evidence="3" id="KW-1185">Reference proteome</keyword>
<sequence>MEAGRRGRLGLDDGYYDRPPFSHGGYGLGACKQGAGHLPMALWALNRLLAEHEAHLIRRHHAAQAAFGRLAFFIGGKPCPTLELVRGATYTFDQSHFSNLGDGAGSFALRFFTSDDDDDALPTADGRIDDAVHTSVVPPGMPGAHVLLRVGRATPPQLFYRATRAGALVDGGLVLVQDAHSAGADGVHAAADGRSSAATREPRRKPLGLADALAEREARVRVNARLLAHRDARHRAATGRAALGEAAAAEGATHRPVWKSRPHDPCHWIGGLPREG</sequence>
<comment type="caution">
    <text evidence="2">The sequence shown here is derived from an EMBL/GenBank/DDBJ whole genome shotgun (WGS) entry which is preliminary data.</text>
</comment>
<reference evidence="2" key="1">
    <citation type="submission" date="2021-05" db="EMBL/GenBank/DDBJ databases">
        <title>The genome of the haptophyte Pavlova lutheri (Diacronema luteri, Pavlovales) - a model for lipid biosynthesis in eukaryotic algae.</title>
        <authorList>
            <person name="Hulatt C.J."/>
            <person name="Posewitz M.C."/>
        </authorList>
    </citation>
    <scope>NUCLEOTIDE SEQUENCE</scope>
    <source>
        <strain evidence="2">NIVA-4/92</strain>
    </source>
</reference>
<dbReference type="AlphaFoldDB" id="A0A8J5XKI0"/>
<dbReference type="PROSITE" id="PS51257">
    <property type="entry name" value="PROKAR_LIPOPROTEIN"/>
    <property type="match status" value="1"/>
</dbReference>